<protein>
    <submittedName>
        <fullName evidence="6">Protein NEGATIVE REGULATOR OF RESISTANCE-like</fullName>
    </submittedName>
</protein>
<reference evidence="6" key="2">
    <citation type="submission" date="2025-08" db="UniProtKB">
        <authorList>
            <consortium name="RefSeq"/>
        </authorList>
    </citation>
    <scope>IDENTIFICATION</scope>
    <source>
        <tissue evidence="6">Young leaves</tissue>
    </source>
</reference>
<dbReference type="PANTHER" id="PTHR35735">
    <property type="entry name" value="PROTEIN NIM1-INTERACTING 2"/>
    <property type="match status" value="1"/>
</dbReference>
<name>A0A8B8JB87_PHODC</name>
<dbReference type="GeneID" id="113463561"/>
<dbReference type="KEGG" id="pda:113463561"/>
<feature type="region of interest" description="Disordered" evidence="4">
    <location>
        <begin position="1"/>
        <end position="31"/>
    </location>
</feature>
<comment type="similarity">
    <text evidence="2">Belongs to the NPR1-interactor family.</text>
</comment>
<proteinExistence type="inferred from homology"/>
<evidence type="ECO:0000256" key="3">
    <source>
        <dbReference type="ARBA" id="ARBA00023242"/>
    </source>
</evidence>
<evidence type="ECO:0000256" key="1">
    <source>
        <dbReference type="ARBA" id="ARBA00004123"/>
    </source>
</evidence>
<accession>A0A8B8JB87</accession>
<dbReference type="Proteomes" id="UP000228380">
    <property type="component" value="Chromosome 9"/>
</dbReference>
<dbReference type="RefSeq" id="XP_026665219.2">
    <property type="nucleotide sequence ID" value="XM_026809418.2"/>
</dbReference>
<feature type="region of interest" description="Disordered" evidence="4">
    <location>
        <begin position="132"/>
        <end position="154"/>
    </location>
</feature>
<reference evidence="5" key="1">
    <citation type="journal article" date="2019" name="Nat. Commun.">
        <title>Genome-wide association mapping of date palm fruit traits.</title>
        <authorList>
            <person name="Hazzouri K.M."/>
            <person name="Gros-Balthazard M."/>
            <person name="Flowers J.M."/>
            <person name="Copetti D."/>
            <person name="Lemansour A."/>
            <person name="Lebrun M."/>
            <person name="Masmoudi K."/>
            <person name="Ferrand S."/>
            <person name="Dhar M.I."/>
            <person name="Fresquez Z.A."/>
            <person name="Rosas U."/>
            <person name="Zhang J."/>
            <person name="Talag J."/>
            <person name="Lee S."/>
            <person name="Kudrna D."/>
            <person name="Powell R.F."/>
            <person name="Leitch I.J."/>
            <person name="Krueger R.R."/>
            <person name="Wing R.A."/>
            <person name="Amiri K.M.A."/>
            <person name="Purugganan M.D."/>
        </authorList>
    </citation>
    <scope>NUCLEOTIDE SEQUENCE [LARGE SCALE GENOMIC DNA]</scope>
    <source>
        <strain evidence="5">cv. Khalas</strain>
    </source>
</reference>
<dbReference type="InterPro" id="IPR031425">
    <property type="entry name" value="NPR1/NH1-interacting"/>
</dbReference>
<dbReference type="GO" id="GO:0005634">
    <property type="term" value="C:nucleus"/>
    <property type="evidence" value="ECO:0007669"/>
    <property type="project" value="UniProtKB-SubCell"/>
</dbReference>
<keyword evidence="5" id="KW-1185">Reference proteome</keyword>
<dbReference type="InterPro" id="IPR034577">
    <property type="entry name" value="NIMIN-2"/>
</dbReference>
<organism evidence="5 6">
    <name type="scientific">Phoenix dactylifera</name>
    <name type="common">Date palm</name>
    <dbReference type="NCBI Taxonomy" id="42345"/>
    <lineage>
        <taxon>Eukaryota</taxon>
        <taxon>Viridiplantae</taxon>
        <taxon>Streptophyta</taxon>
        <taxon>Embryophyta</taxon>
        <taxon>Tracheophyta</taxon>
        <taxon>Spermatophyta</taxon>
        <taxon>Magnoliopsida</taxon>
        <taxon>Liliopsida</taxon>
        <taxon>Arecaceae</taxon>
        <taxon>Coryphoideae</taxon>
        <taxon>Phoeniceae</taxon>
        <taxon>Phoenix</taxon>
    </lineage>
</organism>
<comment type="subcellular location">
    <subcellularLocation>
        <location evidence="1">Nucleus</location>
    </subcellularLocation>
</comment>
<dbReference type="PANTHER" id="PTHR35735:SF8">
    <property type="entry name" value="PROTEIN NIM1-INTERACTING 2"/>
    <property type="match status" value="1"/>
</dbReference>
<evidence type="ECO:0000256" key="2">
    <source>
        <dbReference type="ARBA" id="ARBA00009937"/>
    </source>
</evidence>
<dbReference type="GO" id="GO:0010112">
    <property type="term" value="P:regulation of systemic acquired resistance"/>
    <property type="evidence" value="ECO:0007669"/>
    <property type="project" value="InterPro"/>
</dbReference>
<dbReference type="Pfam" id="PF15699">
    <property type="entry name" value="NPR1_interact"/>
    <property type="match status" value="1"/>
</dbReference>
<sequence length="154" mass="16648">MESRKRKRAADGLEDGSPTRSRCGEDDGREVTDGEVEEFFAIIRRMNDLSRCLAFAGVGGETGCLRPAADGRRVARQWSPTFVWEDFAGTAAGKDDCWKGRSTAVAAEGEERVADNGTPRFFDLNAEPEPEPEGLVVACPRGESTASRRAPAPA</sequence>
<evidence type="ECO:0000313" key="5">
    <source>
        <dbReference type="Proteomes" id="UP000228380"/>
    </source>
</evidence>
<feature type="compositionally biased region" description="Basic and acidic residues" evidence="4">
    <location>
        <begin position="22"/>
        <end position="31"/>
    </location>
</feature>
<keyword evidence="3" id="KW-0539">Nucleus</keyword>
<gene>
    <name evidence="6" type="primary">LOC113463561</name>
</gene>
<evidence type="ECO:0000256" key="4">
    <source>
        <dbReference type="SAM" id="MobiDB-lite"/>
    </source>
</evidence>
<dbReference type="OrthoDB" id="777052at2759"/>
<evidence type="ECO:0000313" key="6">
    <source>
        <dbReference type="RefSeq" id="XP_026665219.2"/>
    </source>
</evidence>
<dbReference type="AlphaFoldDB" id="A0A8B8JB87"/>